<evidence type="ECO:0000313" key="3">
    <source>
        <dbReference type="Proteomes" id="UP000076623"/>
    </source>
</evidence>
<protein>
    <recommendedName>
        <fullName evidence="4">DUF3397 domain-containing protein</fullName>
    </recommendedName>
</protein>
<organism evidence="2 3">
    <name type="scientific">Fictibacillus phosphorivorans</name>
    <dbReference type="NCBI Taxonomy" id="1221500"/>
    <lineage>
        <taxon>Bacteria</taxon>
        <taxon>Bacillati</taxon>
        <taxon>Bacillota</taxon>
        <taxon>Bacilli</taxon>
        <taxon>Bacillales</taxon>
        <taxon>Fictibacillaceae</taxon>
        <taxon>Fictibacillus</taxon>
    </lineage>
</organism>
<keyword evidence="1" id="KW-0812">Transmembrane</keyword>
<sequence length="127" mass="14752">MASVVGAIVATLITVPYIVFFLVNKSMLKVTKKRRKAFKAGVDSTTLFLFFAIERMTVEIWGHSYYWILILVFLFGCLLFTYVIWKNDVELSIGKILRLNWRLHFLVLSIGYFSLMTYGIISRILDI</sequence>
<dbReference type="InterPro" id="IPR024515">
    <property type="entry name" value="DUF3397"/>
</dbReference>
<gene>
    <name evidence="2" type="ORF">ABE65_008115</name>
</gene>
<reference evidence="2 3" key="1">
    <citation type="submission" date="2016-04" db="EMBL/GenBank/DDBJ databases">
        <title>Complete genome sequence of Fictibacillus phosphorivorans G25-29, a strain toxic to nematodes.</title>
        <authorList>
            <person name="Zheng Z."/>
        </authorList>
    </citation>
    <scope>NUCLEOTIDE SEQUENCE [LARGE SCALE GENOMIC DNA]</scope>
    <source>
        <strain evidence="2 3">G25-29</strain>
    </source>
</reference>
<name>A0A160IL45_9BACL</name>
<feature type="transmembrane region" description="Helical" evidence="1">
    <location>
        <begin position="105"/>
        <end position="125"/>
    </location>
</feature>
<dbReference type="Proteomes" id="UP000076623">
    <property type="component" value="Chromosome"/>
</dbReference>
<keyword evidence="1" id="KW-0472">Membrane</keyword>
<dbReference type="Pfam" id="PF11877">
    <property type="entry name" value="DUF3397"/>
    <property type="match status" value="1"/>
</dbReference>
<keyword evidence="1" id="KW-1133">Transmembrane helix</keyword>
<proteinExistence type="predicted"/>
<evidence type="ECO:0000256" key="1">
    <source>
        <dbReference type="SAM" id="Phobius"/>
    </source>
</evidence>
<keyword evidence="3" id="KW-1185">Reference proteome</keyword>
<evidence type="ECO:0008006" key="4">
    <source>
        <dbReference type="Google" id="ProtNLM"/>
    </source>
</evidence>
<dbReference type="EMBL" id="CP015378">
    <property type="protein sequence ID" value="ANC76764.1"/>
    <property type="molecule type" value="Genomic_DNA"/>
</dbReference>
<evidence type="ECO:0000313" key="2">
    <source>
        <dbReference type="EMBL" id="ANC76764.1"/>
    </source>
</evidence>
<dbReference type="AlphaFoldDB" id="A0A160IL45"/>
<dbReference type="STRING" id="1221500.ABE65_008115"/>
<accession>A0A160IL45</accession>
<dbReference type="RefSeq" id="WP_066393433.1">
    <property type="nucleotide sequence ID" value="NZ_CP015378.1"/>
</dbReference>
<feature type="transmembrane region" description="Helical" evidence="1">
    <location>
        <begin position="6"/>
        <end position="24"/>
    </location>
</feature>
<feature type="transmembrane region" description="Helical" evidence="1">
    <location>
        <begin position="65"/>
        <end position="85"/>
    </location>
</feature>
<dbReference type="KEGG" id="fpn:ABE65_008115"/>